<dbReference type="Pfam" id="PF04386">
    <property type="entry name" value="SspB"/>
    <property type="match status" value="1"/>
</dbReference>
<dbReference type="PANTHER" id="PTHR37486:SF1">
    <property type="entry name" value="STRINGENT STARVATION PROTEIN B"/>
    <property type="match status" value="1"/>
</dbReference>
<dbReference type="GO" id="GO:0006508">
    <property type="term" value="P:proteolysis"/>
    <property type="evidence" value="ECO:0007669"/>
    <property type="project" value="UniProtKB-KW"/>
</dbReference>
<sequence>MKSNRPYIIRALYEWILDNNCTPYILVDTNAPHVNVPSGFAEDGQIVLNLSPSAVKHLLMDNEAISFEARFAGVIQRPYAPIAAVKAIYAKENGYGMFFEDDPLLNQENEEPDNDPTNPDGSPSRGKPTLKVVK</sequence>
<dbReference type="NCBIfam" id="NF008769">
    <property type="entry name" value="PRK11798.2-5"/>
    <property type="match status" value="1"/>
</dbReference>
<evidence type="ECO:0000313" key="2">
    <source>
        <dbReference type="EMBL" id="AZS49848.1"/>
    </source>
</evidence>
<dbReference type="GO" id="GO:0005829">
    <property type="term" value="C:cytosol"/>
    <property type="evidence" value="ECO:0007669"/>
    <property type="project" value="TreeGrafter"/>
</dbReference>
<dbReference type="Proteomes" id="UP000273143">
    <property type="component" value="Chromosome"/>
</dbReference>
<dbReference type="KEGG" id="emo:DM558_03210"/>
<feature type="compositionally biased region" description="Acidic residues" evidence="1">
    <location>
        <begin position="100"/>
        <end position="114"/>
    </location>
</feature>
<proteinExistence type="predicted"/>
<feature type="region of interest" description="Disordered" evidence="1">
    <location>
        <begin position="100"/>
        <end position="134"/>
    </location>
</feature>
<keyword evidence="2" id="KW-0378">Hydrolase</keyword>
<name>A0A3Q9JKF8_9GAMM</name>
<keyword evidence="3" id="KW-1185">Reference proteome</keyword>
<dbReference type="GO" id="GO:0045732">
    <property type="term" value="P:positive regulation of protein catabolic process"/>
    <property type="evidence" value="ECO:0007669"/>
    <property type="project" value="TreeGrafter"/>
</dbReference>
<dbReference type="PANTHER" id="PTHR37486">
    <property type="entry name" value="STRINGENT STARVATION PROTEIN B"/>
    <property type="match status" value="1"/>
</dbReference>
<reference evidence="3" key="1">
    <citation type="submission" date="2018-06" db="EMBL/GenBank/DDBJ databases">
        <title>Complete genome of Pseudomonas insecticola strain QZS01.</title>
        <authorList>
            <person name="Wang J."/>
            <person name="Su Q."/>
        </authorList>
    </citation>
    <scope>NUCLEOTIDE SEQUENCE [LARGE SCALE GENOMIC DNA]</scope>
    <source>
        <strain evidence="3">QZS01</strain>
    </source>
</reference>
<dbReference type="InterPro" id="IPR007481">
    <property type="entry name" value="SspB"/>
</dbReference>
<dbReference type="AlphaFoldDB" id="A0A3Q9JKF8"/>
<evidence type="ECO:0000313" key="3">
    <source>
        <dbReference type="Proteomes" id="UP000273143"/>
    </source>
</evidence>
<dbReference type="InterPro" id="IPR036760">
    <property type="entry name" value="SspB-like_sf"/>
</dbReference>
<keyword evidence="2" id="KW-0645">Protease</keyword>
<dbReference type="Gene3D" id="2.30.30.220">
    <property type="entry name" value="SspB-like"/>
    <property type="match status" value="1"/>
</dbReference>
<dbReference type="EMBL" id="CP029822">
    <property type="protein sequence ID" value="AZS49848.1"/>
    <property type="molecule type" value="Genomic_DNA"/>
</dbReference>
<organism evidence="2 3">
    <name type="scientific">Entomomonas moraniae</name>
    <dbReference type="NCBI Taxonomy" id="2213226"/>
    <lineage>
        <taxon>Bacteria</taxon>
        <taxon>Pseudomonadati</taxon>
        <taxon>Pseudomonadota</taxon>
        <taxon>Gammaproteobacteria</taxon>
        <taxon>Pseudomonadales</taxon>
        <taxon>Pseudomonadaceae</taxon>
        <taxon>Entomomonas</taxon>
    </lineage>
</organism>
<dbReference type="RefSeq" id="WP_127162020.1">
    <property type="nucleotide sequence ID" value="NZ_CP029822.1"/>
</dbReference>
<dbReference type="PIRSF" id="PIRSF005276">
    <property type="entry name" value="SspB"/>
    <property type="match status" value="1"/>
</dbReference>
<dbReference type="SUPFAM" id="SSF101738">
    <property type="entry name" value="SspB-like"/>
    <property type="match status" value="1"/>
</dbReference>
<protein>
    <submittedName>
        <fullName evidence="2">ClpXP protease specificity-enhancing factor</fullName>
    </submittedName>
</protein>
<dbReference type="GO" id="GO:0005840">
    <property type="term" value="C:ribosome"/>
    <property type="evidence" value="ECO:0007669"/>
    <property type="project" value="TreeGrafter"/>
</dbReference>
<dbReference type="GO" id="GO:0008233">
    <property type="term" value="F:peptidase activity"/>
    <property type="evidence" value="ECO:0007669"/>
    <property type="project" value="UniProtKB-KW"/>
</dbReference>
<accession>A0A3Q9JKF8</accession>
<gene>
    <name evidence="2" type="ORF">DM558_03210</name>
</gene>
<evidence type="ECO:0000256" key="1">
    <source>
        <dbReference type="SAM" id="MobiDB-lite"/>
    </source>
</evidence>